<evidence type="ECO:0000313" key="1">
    <source>
        <dbReference type="EMBL" id="GGL82331.1"/>
    </source>
</evidence>
<dbReference type="Proteomes" id="UP000613840">
    <property type="component" value="Unassembled WGS sequence"/>
</dbReference>
<dbReference type="GO" id="GO:0000287">
    <property type="term" value="F:magnesium ion binding"/>
    <property type="evidence" value="ECO:0007669"/>
    <property type="project" value="TreeGrafter"/>
</dbReference>
<evidence type="ECO:0000313" key="2">
    <source>
        <dbReference type="Proteomes" id="UP000613840"/>
    </source>
</evidence>
<reference evidence="1" key="1">
    <citation type="journal article" date="2014" name="Int. J. Syst. Evol. Microbiol.">
        <title>Complete genome sequence of Corynebacterium casei LMG S-19264T (=DSM 44701T), isolated from a smear-ripened cheese.</title>
        <authorList>
            <consortium name="US DOE Joint Genome Institute (JGI-PGF)"/>
            <person name="Walter F."/>
            <person name="Albersmeier A."/>
            <person name="Kalinowski J."/>
            <person name="Ruckert C."/>
        </authorList>
    </citation>
    <scope>NUCLEOTIDE SEQUENCE</scope>
    <source>
        <strain evidence="1">CGMCC 4.7306</strain>
    </source>
</reference>
<dbReference type="Gene3D" id="3.40.50.1000">
    <property type="entry name" value="HAD superfamily/HAD-like"/>
    <property type="match status" value="1"/>
</dbReference>
<dbReference type="PANTHER" id="PTHR10000:SF8">
    <property type="entry name" value="HAD SUPERFAMILY HYDROLASE-LIKE, TYPE 3"/>
    <property type="match status" value="1"/>
</dbReference>
<reference evidence="1" key="2">
    <citation type="submission" date="2020-09" db="EMBL/GenBank/DDBJ databases">
        <authorList>
            <person name="Sun Q."/>
            <person name="Zhou Y."/>
        </authorList>
    </citation>
    <scope>NUCLEOTIDE SEQUENCE</scope>
    <source>
        <strain evidence="1">CGMCC 4.7306</strain>
    </source>
</reference>
<name>A0A917SI61_9ACTN</name>
<sequence>MIVSDLDGTFLSPDGSVSDRNLAAVAAAESAGIPVVFATGRPIRLLGPVRGLRRTQATVIASNGAMLYDLGGDSVLSVSAIPSGVAAEAFADLRAAVEDVAFGVDTGIRAGYEPAYLSYNGTTFNIRDDPQRYVGDLTELVAGGEFVKLLVLQESGDADALTDAVRTVLGDRLAATHSSTDRPLVEVAAAGVSKAATLAVLCERLGVAPDEVAAFGDMPNDLEMLSWVGRPYVMADAHPDLLALEGAEVIGSNAESAVGAMIETLVA</sequence>
<dbReference type="PANTHER" id="PTHR10000">
    <property type="entry name" value="PHOSPHOSERINE PHOSPHATASE"/>
    <property type="match status" value="1"/>
</dbReference>
<protein>
    <submittedName>
        <fullName evidence="1">Hydrolase</fullName>
    </submittedName>
</protein>
<organism evidence="1 2">
    <name type="scientific">Microlunatus endophyticus</name>
    <dbReference type="NCBI Taxonomy" id="1716077"/>
    <lineage>
        <taxon>Bacteria</taxon>
        <taxon>Bacillati</taxon>
        <taxon>Actinomycetota</taxon>
        <taxon>Actinomycetes</taxon>
        <taxon>Propionibacteriales</taxon>
        <taxon>Propionibacteriaceae</taxon>
        <taxon>Microlunatus</taxon>
    </lineage>
</organism>
<dbReference type="Pfam" id="PF08282">
    <property type="entry name" value="Hydrolase_3"/>
    <property type="match status" value="1"/>
</dbReference>
<comment type="caution">
    <text evidence="1">The sequence shown here is derived from an EMBL/GenBank/DDBJ whole genome shotgun (WGS) entry which is preliminary data.</text>
</comment>
<gene>
    <name evidence="1" type="ORF">GCM10011575_45660</name>
</gene>
<dbReference type="Gene3D" id="3.30.1240.10">
    <property type="match status" value="1"/>
</dbReference>
<accession>A0A917SI61</accession>
<dbReference type="EMBL" id="BMMZ01000018">
    <property type="protein sequence ID" value="GGL82331.1"/>
    <property type="molecule type" value="Genomic_DNA"/>
</dbReference>
<proteinExistence type="predicted"/>
<keyword evidence="1" id="KW-0378">Hydrolase</keyword>
<dbReference type="GO" id="GO:0016791">
    <property type="term" value="F:phosphatase activity"/>
    <property type="evidence" value="ECO:0007669"/>
    <property type="project" value="TreeGrafter"/>
</dbReference>
<keyword evidence="2" id="KW-1185">Reference proteome</keyword>
<dbReference type="SUPFAM" id="SSF56784">
    <property type="entry name" value="HAD-like"/>
    <property type="match status" value="1"/>
</dbReference>
<dbReference type="AlphaFoldDB" id="A0A917SI61"/>
<dbReference type="InterPro" id="IPR036412">
    <property type="entry name" value="HAD-like_sf"/>
</dbReference>
<dbReference type="GO" id="GO:0005829">
    <property type="term" value="C:cytosol"/>
    <property type="evidence" value="ECO:0007669"/>
    <property type="project" value="TreeGrafter"/>
</dbReference>
<dbReference type="InterPro" id="IPR023214">
    <property type="entry name" value="HAD_sf"/>
</dbReference>